<gene>
    <name evidence="1" type="ORF">FYJ51_01875</name>
</gene>
<organism evidence="1 2">
    <name type="scientific">Stecheria intestinalis</name>
    <dbReference type="NCBI Taxonomy" id="2606630"/>
    <lineage>
        <taxon>Bacteria</taxon>
        <taxon>Bacillati</taxon>
        <taxon>Bacillota</taxon>
        <taxon>Erysipelotrichia</taxon>
        <taxon>Erysipelotrichales</taxon>
        <taxon>Erysipelotrichaceae</taxon>
        <taxon>Stecheria</taxon>
    </lineage>
</organism>
<dbReference type="AlphaFoldDB" id="A0A7X2NQD8"/>
<evidence type="ECO:0000313" key="2">
    <source>
        <dbReference type="Proteomes" id="UP000461880"/>
    </source>
</evidence>
<dbReference type="RefSeq" id="WP_154502579.1">
    <property type="nucleotide sequence ID" value="NZ_VUMN01000002.1"/>
</dbReference>
<reference evidence="1 2" key="1">
    <citation type="submission" date="2019-08" db="EMBL/GenBank/DDBJ databases">
        <title>In-depth cultivation of the pig gut microbiome towards novel bacterial diversity and tailored functional studies.</title>
        <authorList>
            <person name="Wylensek D."/>
            <person name="Hitch T.C.A."/>
            <person name="Clavel T."/>
        </authorList>
    </citation>
    <scope>NUCLEOTIDE SEQUENCE [LARGE SCALE GENOMIC DNA]</scope>
    <source>
        <strain evidence="1 2">Oil+RF-744-GAM-WT-6</strain>
    </source>
</reference>
<sequence length="142" mass="15721">MSDYESLQNEFNNYKSSHAHTNDEYNSYGSEQYTAGANEEKVHYKGIYVSQGYHYKSYYSSVLDSGHSSATIAYAVRSGTGTGTAELQGSTDGSTWKNLETCSGDNAIYGIKTYSYRYYRVSFQDWYDGSKSGAVIATVSGN</sequence>
<evidence type="ECO:0000313" key="1">
    <source>
        <dbReference type="EMBL" id="MSS57659.1"/>
    </source>
</evidence>
<accession>A0A7X2NQD8</accession>
<keyword evidence="2" id="KW-1185">Reference proteome</keyword>
<dbReference type="EMBL" id="VUMN01000002">
    <property type="protein sequence ID" value="MSS57659.1"/>
    <property type="molecule type" value="Genomic_DNA"/>
</dbReference>
<dbReference type="Proteomes" id="UP000461880">
    <property type="component" value="Unassembled WGS sequence"/>
</dbReference>
<comment type="caution">
    <text evidence="1">The sequence shown here is derived from an EMBL/GenBank/DDBJ whole genome shotgun (WGS) entry which is preliminary data.</text>
</comment>
<name>A0A7X2NQD8_9FIRM</name>
<protein>
    <submittedName>
        <fullName evidence="1">Uncharacterized protein</fullName>
    </submittedName>
</protein>
<proteinExistence type="predicted"/>